<feature type="compositionally biased region" description="Polar residues" evidence="1">
    <location>
        <begin position="435"/>
        <end position="457"/>
    </location>
</feature>
<dbReference type="PANTHER" id="PTHR23198">
    <property type="entry name" value="NUCLEOPORIN"/>
    <property type="match status" value="1"/>
</dbReference>
<dbReference type="Proteomes" id="UP001497522">
    <property type="component" value="Chromosome 1"/>
</dbReference>
<keyword evidence="3" id="KW-1185">Reference proteome</keyword>
<accession>A0ABP1A8Z1</accession>
<feature type="compositionally biased region" description="Low complexity" evidence="1">
    <location>
        <begin position="356"/>
        <end position="374"/>
    </location>
</feature>
<dbReference type="PANTHER" id="PTHR23198:SF6">
    <property type="entry name" value="NUCLEAR PORE COMPLEX PROTEIN NUP98-NUP96"/>
    <property type="match status" value="1"/>
</dbReference>
<organism evidence="2 3">
    <name type="scientific">Sphagnum jensenii</name>
    <dbReference type="NCBI Taxonomy" id="128206"/>
    <lineage>
        <taxon>Eukaryota</taxon>
        <taxon>Viridiplantae</taxon>
        <taxon>Streptophyta</taxon>
        <taxon>Embryophyta</taxon>
        <taxon>Bryophyta</taxon>
        <taxon>Sphagnophytina</taxon>
        <taxon>Sphagnopsida</taxon>
        <taxon>Sphagnales</taxon>
        <taxon>Sphagnaceae</taxon>
        <taxon>Sphagnum</taxon>
    </lineage>
</organism>
<sequence>MKARQENFPFRSGTATDVFGVTQPTTFGASLGGLGASTPSPAFGFGTSLFGSGTATCVFGVTQPTTFGASLGSLGATTPFLAFQSGTSLFGSGTTTSVFGVTQPTPFGASSGGLGASTPSPAFGSVFKEFEAITLYCESPFGDVSLNAGAPVFGQKPASPVGGFGATQPQANIFGSSASGQTQALFSSQPFGSTSPAFGAQSAVPFSSIVAPTFVASPTSTLRDPGPYFAPHHYLEQFLLHLPSVLRQAQHLVCVVAIYGELVVPWTSLKNTLGSGFKSSQVRQQQQPGSRVAPYAATPDLDSPVALTFVPQVQKFMSISAMPAYKNKSHEELRMEDYQAGGPNLASSQQSGLTLQAASPSGGTSTASPGQTPTHDPSLNFLVNSTSFLTTPIFGHPPPAYQSSTSGTTKPSLFASTSASGQSSTSPSFVLGSPGQVSTPAVGSRKLGSSTSAFGESTSGISQLVFPLALGFGTSSPAPGFNTVSPFGRVSLSGNTQASPAGGLVQSSSSQPLGATSAPAFGSTMPVFTNNSFTGSSASISAQIKVAELGQPTPSSAIGAFGPTLAGQAPGAFNLPSFPTAQQGTDNF</sequence>
<dbReference type="Pfam" id="PF21240">
    <property type="entry name" value="Nup98_GLEBS"/>
    <property type="match status" value="1"/>
</dbReference>
<feature type="compositionally biased region" description="Low complexity" evidence="1">
    <location>
        <begin position="412"/>
        <end position="429"/>
    </location>
</feature>
<feature type="region of interest" description="Disordered" evidence="1">
    <location>
        <begin position="278"/>
        <end position="297"/>
    </location>
</feature>
<dbReference type="Gene3D" id="1.10.10.2360">
    <property type="match status" value="1"/>
</dbReference>
<protein>
    <submittedName>
        <fullName evidence="2">Uncharacterized protein</fullName>
    </submittedName>
</protein>
<feature type="compositionally biased region" description="Polar residues" evidence="1">
    <location>
        <begin position="401"/>
        <end position="411"/>
    </location>
</feature>
<feature type="region of interest" description="Disordered" evidence="1">
    <location>
        <begin position="340"/>
        <end position="381"/>
    </location>
</feature>
<evidence type="ECO:0000313" key="3">
    <source>
        <dbReference type="Proteomes" id="UP001497522"/>
    </source>
</evidence>
<gene>
    <name evidence="2" type="ORF">CSSPJE1EN2_LOCUS1976</name>
</gene>
<feature type="compositionally biased region" description="Polar residues" evidence="1">
    <location>
        <begin position="278"/>
        <end position="289"/>
    </location>
</feature>
<dbReference type="EMBL" id="OZ023702">
    <property type="protein sequence ID" value="CAK9858981.1"/>
    <property type="molecule type" value="Genomic_DNA"/>
</dbReference>
<name>A0ABP1A8Z1_9BRYO</name>
<reference evidence="2 3" key="1">
    <citation type="submission" date="2024-03" db="EMBL/GenBank/DDBJ databases">
        <authorList>
            <consortium name="ELIXIR-Norway"/>
            <consortium name="Elixir Norway"/>
        </authorList>
    </citation>
    <scope>NUCLEOTIDE SEQUENCE [LARGE SCALE GENOMIC DNA]</scope>
</reference>
<evidence type="ECO:0000313" key="2">
    <source>
        <dbReference type="EMBL" id="CAK9858981.1"/>
    </source>
</evidence>
<evidence type="ECO:0000256" key="1">
    <source>
        <dbReference type="SAM" id="MobiDB-lite"/>
    </source>
</evidence>
<proteinExistence type="predicted"/>
<feature type="compositionally biased region" description="Polar residues" evidence="1">
    <location>
        <begin position="345"/>
        <end position="354"/>
    </location>
</feature>
<feature type="region of interest" description="Disordered" evidence="1">
    <location>
        <begin position="394"/>
        <end position="457"/>
    </location>
</feature>
<dbReference type="InterPro" id="IPR037665">
    <property type="entry name" value="Nucleoporin_S59-like"/>
</dbReference>